<dbReference type="Proteomes" id="UP000243975">
    <property type="component" value="Unassembled WGS sequence"/>
</dbReference>
<comment type="similarity">
    <text evidence="2">Belongs to the 'GDSL' lipolytic enzyme family.</text>
</comment>
<dbReference type="GO" id="GO:0005576">
    <property type="term" value="C:extracellular region"/>
    <property type="evidence" value="ECO:0007669"/>
    <property type="project" value="UniProtKB-SubCell"/>
</dbReference>
<dbReference type="OMA" id="CHEWVPM"/>
<dbReference type="PANTHER" id="PTHR45650">
    <property type="entry name" value="GDSL-LIKE LIPASE/ACYLHYDROLASE-RELATED"/>
    <property type="match status" value="1"/>
</dbReference>
<keyword evidence="7" id="KW-0443">Lipid metabolism</keyword>
<evidence type="ECO:0000256" key="3">
    <source>
        <dbReference type="ARBA" id="ARBA00022525"/>
    </source>
</evidence>
<evidence type="ECO:0000256" key="6">
    <source>
        <dbReference type="ARBA" id="ARBA00022963"/>
    </source>
</evidence>
<feature type="chain" id="PRO_5007119089" evidence="8">
    <location>
        <begin position="18"/>
        <end position="594"/>
    </location>
</feature>
<evidence type="ECO:0000256" key="7">
    <source>
        <dbReference type="ARBA" id="ARBA00023098"/>
    </source>
</evidence>
<organism evidence="9 10">
    <name type="scientific">Cynara cardunculus var. scolymus</name>
    <name type="common">Globe artichoke</name>
    <name type="synonym">Cynara scolymus</name>
    <dbReference type="NCBI Taxonomy" id="59895"/>
    <lineage>
        <taxon>Eukaryota</taxon>
        <taxon>Viridiplantae</taxon>
        <taxon>Streptophyta</taxon>
        <taxon>Embryophyta</taxon>
        <taxon>Tracheophyta</taxon>
        <taxon>Spermatophyta</taxon>
        <taxon>Magnoliopsida</taxon>
        <taxon>eudicotyledons</taxon>
        <taxon>Gunneridae</taxon>
        <taxon>Pentapetalae</taxon>
        <taxon>asterids</taxon>
        <taxon>campanulids</taxon>
        <taxon>Asterales</taxon>
        <taxon>Asteraceae</taxon>
        <taxon>Carduoideae</taxon>
        <taxon>Cardueae</taxon>
        <taxon>Carduinae</taxon>
        <taxon>Cynara</taxon>
    </lineage>
</organism>
<dbReference type="InterPro" id="IPR035669">
    <property type="entry name" value="SGNH_plant_lipase-like"/>
</dbReference>
<dbReference type="SUPFAM" id="SSF52266">
    <property type="entry name" value="SGNH hydrolase"/>
    <property type="match status" value="1"/>
</dbReference>
<dbReference type="AlphaFoldDB" id="A0A103XT76"/>
<dbReference type="PANTHER" id="PTHR45650:SF56">
    <property type="entry name" value="SGNH HYDROLASE-TYPE ESTERASE DOMAIN-CONTAINING PROTEIN-RELATED"/>
    <property type="match status" value="1"/>
</dbReference>
<evidence type="ECO:0000256" key="5">
    <source>
        <dbReference type="ARBA" id="ARBA00022801"/>
    </source>
</evidence>
<accession>A0A103XT76</accession>
<dbReference type="InterPro" id="IPR051238">
    <property type="entry name" value="GDSL_esterase/lipase"/>
</dbReference>
<dbReference type="EMBL" id="LEKV01004308">
    <property type="protein sequence ID" value="KVH96439.1"/>
    <property type="molecule type" value="Genomic_DNA"/>
</dbReference>
<comment type="subcellular location">
    <subcellularLocation>
        <location evidence="1">Secreted</location>
    </subcellularLocation>
</comment>
<proteinExistence type="inferred from homology"/>
<evidence type="ECO:0000256" key="1">
    <source>
        <dbReference type="ARBA" id="ARBA00004613"/>
    </source>
</evidence>
<reference evidence="9 10" key="1">
    <citation type="journal article" date="2016" name="Sci. Rep.">
        <title>The genome sequence of the outbreeding globe artichoke constructed de novo incorporating a phase-aware low-pass sequencing strategy of F1 progeny.</title>
        <authorList>
            <person name="Scaglione D."/>
            <person name="Reyes-Chin-Wo S."/>
            <person name="Acquadro A."/>
            <person name="Froenicke L."/>
            <person name="Portis E."/>
            <person name="Beitel C."/>
            <person name="Tirone M."/>
            <person name="Mauro R."/>
            <person name="Lo Monaco A."/>
            <person name="Mauromicale G."/>
            <person name="Faccioli P."/>
            <person name="Cattivelli L."/>
            <person name="Rieseberg L."/>
            <person name="Michelmore R."/>
            <person name="Lanteri S."/>
        </authorList>
    </citation>
    <scope>NUCLEOTIDE SEQUENCE [LARGE SCALE GENOMIC DNA]</scope>
    <source>
        <strain evidence="9">2C</strain>
    </source>
</reference>
<evidence type="ECO:0000256" key="2">
    <source>
        <dbReference type="ARBA" id="ARBA00008668"/>
    </source>
</evidence>
<keyword evidence="3" id="KW-0964">Secreted</keyword>
<keyword evidence="6" id="KW-0442">Lipid degradation</keyword>
<evidence type="ECO:0000313" key="9">
    <source>
        <dbReference type="EMBL" id="KVH96439.1"/>
    </source>
</evidence>
<dbReference type="InterPro" id="IPR001087">
    <property type="entry name" value="GDSL"/>
</dbReference>
<keyword evidence="5" id="KW-0378">Hydrolase</keyword>
<dbReference type="CDD" id="cd01837">
    <property type="entry name" value="SGNH_plant_lipase_like"/>
    <property type="match status" value="1"/>
</dbReference>
<sequence length="594" mass="65209">MELLLVIRWMIWWSSLAIVLESSTCISHNFSAIFIFGDSLADVGNNNYIRTIAKANFKPIGIDFGKPTGRFTNGRTVDDILGQWLGFKDFTPPYLAPTTVGSVVLRGVNYASGASGILKASGANYVSPLTNSIYGVNRTSTRVDIISRIGAPGAHELFATALFEVSTGSNDFINNYLLTDVSESPESPETFIGILISAFRRQLTVELCDYSRLYDMGGRKIVVANIPPIGCCPYVRDHLKYPSSGEGCVAFPNLLARKYNHQLKQTLVELTSSLEGSTFVYADVYRILDDIIHNYTSYGFKFADRGCCSILGRHGGLVPCLPFTRVCPDRSKYIFWDCFHSTEAANMIIAKRQEVGFKDYTPPFLAPTTVGPLVLQGVNYASGGGGILNHTGKIFVGRINLDAQLDNFANTRQDIISGIGFPAAQNLLNRALFSVTIGSNDFINNYLTPIVSTIEQKLITPEAFVGTMIARFRLQLTRLYDMGARKIVIPNVGPIGCIPYQRDTTPSAGDDCVPLPNHLAQLFNSQLKALLQDLTISLQVPCGPTSKVCPDRSKYVFWDPYHPSDATNAIIAKRLMDGGIEDISPLNIRALLES</sequence>
<keyword evidence="4 8" id="KW-0732">Signal</keyword>
<name>A0A103XT76_CYNCS</name>
<evidence type="ECO:0000313" key="10">
    <source>
        <dbReference type="Proteomes" id="UP000243975"/>
    </source>
</evidence>
<dbReference type="Gene3D" id="3.40.50.1110">
    <property type="entry name" value="SGNH hydrolase"/>
    <property type="match status" value="2"/>
</dbReference>
<dbReference type="GO" id="GO:0016788">
    <property type="term" value="F:hydrolase activity, acting on ester bonds"/>
    <property type="evidence" value="ECO:0007669"/>
    <property type="project" value="InterPro"/>
</dbReference>
<dbReference type="FunFam" id="3.40.50.1110:FF:000003">
    <property type="entry name" value="GDSL esterase/lipase APG"/>
    <property type="match status" value="1"/>
</dbReference>
<dbReference type="Gramene" id="KVH96439">
    <property type="protein sequence ID" value="KVH96439"/>
    <property type="gene ID" value="Ccrd_001474"/>
</dbReference>
<dbReference type="InterPro" id="IPR036514">
    <property type="entry name" value="SGNH_hydro_sf"/>
</dbReference>
<dbReference type="STRING" id="59895.A0A103XT76"/>
<protein>
    <submittedName>
        <fullName evidence="9">Lipase, GDSL</fullName>
    </submittedName>
</protein>
<evidence type="ECO:0000256" key="4">
    <source>
        <dbReference type="ARBA" id="ARBA00022729"/>
    </source>
</evidence>
<dbReference type="Pfam" id="PF00657">
    <property type="entry name" value="Lipase_GDSL"/>
    <property type="match status" value="2"/>
</dbReference>
<evidence type="ECO:0000256" key="8">
    <source>
        <dbReference type="SAM" id="SignalP"/>
    </source>
</evidence>
<gene>
    <name evidence="9" type="ORF">Ccrd_001474</name>
</gene>
<dbReference type="GO" id="GO:0016042">
    <property type="term" value="P:lipid catabolic process"/>
    <property type="evidence" value="ECO:0007669"/>
    <property type="project" value="UniProtKB-KW"/>
</dbReference>
<keyword evidence="10" id="KW-1185">Reference proteome</keyword>
<feature type="signal peptide" evidence="8">
    <location>
        <begin position="1"/>
        <end position="17"/>
    </location>
</feature>
<comment type="caution">
    <text evidence="9">The sequence shown here is derived from an EMBL/GenBank/DDBJ whole genome shotgun (WGS) entry which is preliminary data.</text>
</comment>